<keyword evidence="1" id="KW-0732">Signal</keyword>
<name>A0A167MED5_CALVF</name>
<evidence type="ECO:0008006" key="4">
    <source>
        <dbReference type="Google" id="ProtNLM"/>
    </source>
</evidence>
<dbReference type="PANTHER" id="PTHR35567:SF1">
    <property type="entry name" value="CONSERVED FUNGAL PROTEIN (AFU_ORTHOLOGUE AFUA_1G14230)"/>
    <property type="match status" value="1"/>
</dbReference>
<accession>A0A167MED5</accession>
<dbReference type="OrthoDB" id="1859733at2759"/>
<feature type="chain" id="PRO_5007890319" description="Malate dehydrogenase" evidence="1">
    <location>
        <begin position="21"/>
        <end position="226"/>
    </location>
</feature>
<dbReference type="PANTHER" id="PTHR35567">
    <property type="entry name" value="MALATE DEHYDROGENASE (AFU_ORTHOLOGUE AFUA_2G13800)"/>
    <property type="match status" value="1"/>
</dbReference>
<proteinExistence type="predicted"/>
<evidence type="ECO:0000313" key="3">
    <source>
        <dbReference type="Proteomes" id="UP000076738"/>
    </source>
</evidence>
<dbReference type="Proteomes" id="UP000076738">
    <property type="component" value="Unassembled WGS sequence"/>
</dbReference>
<reference evidence="2 3" key="1">
    <citation type="journal article" date="2016" name="Mol. Biol. Evol.">
        <title>Comparative Genomics of Early-Diverging Mushroom-Forming Fungi Provides Insights into the Origins of Lignocellulose Decay Capabilities.</title>
        <authorList>
            <person name="Nagy L.G."/>
            <person name="Riley R."/>
            <person name="Tritt A."/>
            <person name="Adam C."/>
            <person name="Daum C."/>
            <person name="Floudas D."/>
            <person name="Sun H."/>
            <person name="Yadav J.S."/>
            <person name="Pangilinan J."/>
            <person name="Larsson K.H."/>
            <person name="Matsuura K."/>
            <person name="Barry K."/>
            <person name="Labutti K."/>
            <person name="Kuo R."/>
            <person name="Ohm R.A."/>
            <person name="Bhattacharya S.S."/>
            <person name="Shirouzu T."/>
            <person name="Yoshinaga Y."/>
            <person name="Martin F.M."/>
            <person name="Grigoriev I.V."/>
            <person name="Hibbett D.S."/>
        </authorList>
    </citation>
    <scope>NUCLEOTIDE SEQUENCE [LARGE SCALE GENOMIC DNA]</scope>
    <source>
        <strain evidence="2 3">TUFC12733</strain>
    </source>
</reference>
<evidence type="ECO:0000256" key="1">
    <source>
        <dbReference type="SAM" id="SignalP"/>
    </source>
</evidence>
<dbReference type="AlphaFoldDB" id="A0A167MED5"/>
<dbReference type="EMBL" id="KV417283">
    <property type="protein sequence ID" value="KZO96626.1"/>
    <property type="molecule type" value="Genomic_DNA"/>
</dbReference>
<protein>
    <recommendedName>
        <fullName evidence="4">Malate dehydrogenase</fullName>
    </recommendedName>
</protein>
<dbReference type="InterPro" id="IPR021851">
    <property type="entry name" value="DUF3455"/>
</dbReference>
<evidence type="ECO:0000313" key="2">
    <source>
        <dbReference type="EMBL" id="KZO96626.1"/>
    </source>
</evidence>
<gene>
    <name evidence="2" type="ORF">CALVIDRAFT_536991</name>
</gene>
<feature type="signal peptide" evidence="1">
    <location>
        <begin position="1"/>
        <end position="20"/>
    </location>
</feature>
<sequence>MYAIFKLAAAALVALPLVSAATVAPGQGQAPKCSLSQANLAADLPANLTALLPPSNASLSQVTIGFGTQNYTCTNGSYVNVGAVAQLFDISCIQELPAISSALSQAINELEQVDGESLLNFLTTLAKMGRFQLANHYFDTSIGTLSPVFNFQVSGGDYVIGKKLEDIPDPFNPAVNVDWLLLTAAAGDAAKYVVREQTAGGQPPASCSVENETLQAPYAAKYWFFA</sequence>
<keyword evidence="3" id="KW-1185">Reference proteome</keyword>
<dbReference type="Pfam" id="PF11937">
    <property type="entry name" value="DUF3455"/>
    <property type="match status" value="1"/>
</dbReference>
<organism evidence="2 3">
    <name type="scientific">Calocera viscosa (strain TUFC12733)</name>
    <dbReference type="NCBI Taxonomy" id="1330018"/>
    <lineage>
        <taxon>Eukaryota</taxon>
        <taxon>Fungi</taxon>
        <taxon>Dikarya</taxon>
        <taxon>Basidiomycota</taxon>
        <taxon>Agaricomycotina</taxon>
        <taxon>Dacrymycetes</taxon>
        <taxon>Dacrymycetales</taxon>
        <taxon>Dacrymycetaceae</taxon>
        <taxon>Calocera</taxon>
    </lineage>
</organism>